<comment type="caution">
    <text evidence="3">The sequence shown here is derived from an EMBL/GenBank/DDBJ whole genome shotgun (WGS) entry which is preliminary data.</text>
</comment>
<dbReference type="OrthoDB" id="2055210at2"/>
<evidence type="ECO:0000313" key="4">
    <source>
        <dbReference type="Proteomes" id="UP000194903"/>
    </source>
</evidence>
<dbReference type="Gene3D" id="2.30.30.110">
    <property type="match status" value="1"/>
</dbReference>
<gene>
    <name evidence="3" type="ORF">CBW42_03760</name>
</gene>
<keyword evidence="2" id="KW-1277">Toxin-antitoxin system</keyword>
<protein>
    <recommendedName>
        <fullName evidence="5">PemK family transcriptional regulator</fullName>
    </recommendedName>
</protein>
<dbReference type="GO" id="GO:0006402">
    <property type="term" value="P:mRNA catabolic process"/>
    <property type="evidence" value="ECO:0007669"/>
    <property type="project" value="TreeGrafter"/>
</dbReference>
<keyword evidence="4" id="KW-1185">Reference proteome</keyword>
<evidence type="ECO:0000313" key="3">
    <source>
        <dbReference type="EMBL" id="OUM21162.1"/>
    </source>
</evidence>
<comment type="similarity">
    <text evidence="1">Belongs to the PemK/MazF family.</text>
</comment>
<dbReference type="Pfam" id="PF02452">
    <property type="entry name" value="PemK_toxin"/>
    <property type="match status" value="1"/>
</dbReference>
<dbReference type="EMBL" id="NHOC01000003">
    <property type="protein sequence ID" value="OUM21162.1"/>
    <property type="molecule type" value="Genomic_DNA"/>
</dbReference>
<dbReference type="InterPro" id="IPR003477">
    <property type="entry name" value="PemK-like"/>
</dbReference>
<evidence type="ECO:0008006" key="5">
    <source>
        <dbReference type="Google" id="ProtNLM"/>
    </source>
</evidence>
<name>A0A252F622_9FIRM</name>
<proteinExistence type="inferred from homology"/>
<dbReference type="AlphaFoldDB" id="A0A252F622"/>
<accession>A0A252F622</accession>
<dbReference type="RefSeq" id="WP_087017930.1">
    <property type="nucleotide sequence ID" value="NZ_NHOC01000003.1"/>
</dbReference>
<dbReference type="SUPFAM" id="SSF50118">
    <property type="entry name" value="Cell growth inhibitor/plasmid maintenance toxic component"/>
    <property type="match status" value="1"/>
</dbReference>
<dbReference type="GO" id="GO:0003677">
    <property type="term" value="F:DNA binding"/>
    <property type="evidence" value="ECO:0007669"/>
    <property type="project" value="InterPro"/>
</dbReference>
<reference evidence="3 4" key="1">
    <citation type="submission" date="2017-05" db="EMBL/GenBank/DDBJ databases">
        <title>Butyricicoccus porcorum sp. nov. a butyrate-producing bacterium from the swine intestinal tract.</title>
        <authorList>
            <person name="Trachsel J."/>
            <person name="Humphrey S."/>
            <person name="Allen H.K."/>
        </authorList>
    </citation>
    <scope>NUCLEOTIDE SEQUENCE [LARGE SCALE GENOMIC DNA]</scope>
    <source>
        <strain evidence="3">BB10</strain>
    </source>
</reference>
<dbReference type="GO" id="GO:0016075">
    <property type="term" value="P:rRNA catabolic process"/>
    <property type="evidence" value="ECO:0007669"/>
    <property type="project" value="TreeGrafter"/>
</dbReference>
<dbReference type="GO" id="GO:0004521">
    <property type="term" value="F:RNA endonuclease activity"/>
    <property type="evidence" value="ECO:0007669"/>
    <property type="project" value="TreeGrafter"/>
</dbReference>
<dbReference type="InterPro" id="IPR011067">
    <property type="entry name" value="Plasmid_toxin/cell-grow_inhib"/>
</dbReference>
<organism evidence="3 4">
    <name type="scientific">Butyricicoccus porcorum</name>
    <dbReference type="NCBI Taxonomy" id="1945634"/>
    <lineage>
        <taxon>Bacteria</taxon>
        <taxon>Bacillati</taxon>
        <taxon>Bacillota</taxon>
        <taxon>Clostridia</taxon>
        <taxon>Eubacteriales</taxon>
        <taxon>Butyricicoccaceae</taxon>
        <taxon>Butyricicoccus</taxon>
    </lineage>
</organism>
<dbReference type="Proteomes" id="UP000194903">
    <property type="component" value="Unassembled WGS sequence"/>
</dbReference>
<dbReference type="PANTHER" id="PTHR33988">
    <property type="entry name" value="ENDORIBONUCLEASE MAZF-RELATED"/>
    <property type="match status" value="1"/>
</dbReference>
<evidence type="ECO:0000256" key="2">
    <source>
        <dbReference type="ARBA" id="ARBA00022649"/>
    </source>
</evidence>
<sequence length="174" mass="19537">MGRKNRARRKPNGKRYKRIHRIPYLEGAACQRWLDRRQHKANSYEEEQIVFRGEVWYADLGAHPDTSIQEGCRPVLVVSNNANNSNARTLTVVPLTARLKKLSLATHVLIETVEACPLEHDSMALVEQITIIDKSMLREKIGQLDGGTMRRVDCAIRVQLSLLPSDSPRGGGAA</sequence>
<evidence type="ECO:0000256" key="1">
    <source>
        <dbReference type="ARBA" id="ARBA00007521"/>
    </source>
</evidence>
<dbReference type="PANTHER" id="PTHR33988:SF2">
    <property type="entry name" value="ENDORIBONUCLEASE MAZF"/>
    <property type="match status" value="1"/>
</dbReference>